<evidence type="ECO:0000256" key="18">
    <source>
        <dbReference type="ARBA" id="ARBA00047848"/>
    </source>
</evidence>
<dbReference type="GO" id="GO:0005737">
    <property type="term" value="C:cytoplasm"/>
    <property type="evidence" value="ECO:0007669"/>
    <property type="project" value="UniProtKB-SubCell"/>
</dbReference>
<organism evidence="23 24">
    <name type="scientific">Polynucleobacter kasalickyi</name>
    <dbReference type="NCBI Taxonomy" id="1938817"/>
    <lineage>
        <taxon>Bacteria</taxon>
        <taxon>Pseudomonadati</taxon>
        <taxon>Pseudomonadota</taxon>
        <taxon>Betaproteobacteria</taxon>
        <taxon>Burkholderiales</taxon>
        <taxon>Burkholderiaceae</taxon>
        <taxon>Polynucleobacter</taxon>
    </lineage>
</organism>
<keyword evidence="11" id="KW-0057">Aromatic amino acid biosynthesis</keyword>
<dbReference type="NCBIfam" id="NF008865">
    <property type="entry name" value="PRK11898.1"/>
    <property type="match status" value="1"/>
</dbReference>
<evidence type="ECO:0000256" key="5">
    <source>
        <dbReference type="ARBA" id="ARBA00004817"/>
    </source>
</evidence>
<dbReference type="Gene3D" id="3.40.190.10">
    <property type="entry name" value="Periplasmic binding protein-like II"/>
    <property type="match status" value="2"/>
</dbReference>
<evidence type="ECO:0000259" key="21">
    <source>
        <dbReference type="PROSITE" id="PS51171"/>
    </source>
</evidence>
<dbReference type="PROSITE" id="PS51171">
    <property type="entry name" value="PREPHENATE_DEHYDR_3"/>
    <property type="match status" value="1"/>
</dbReference>
<evidence type="ECO:0000256" key="9">
    <source>
        <dbReference type="ARBA" id="ARBA00022490"/>
    </source>
</evidence>
<dbReference type="InterPro" id="IPR002912">
    <property type="entry name" value="ACT_dom"/>
</dbReference>
<evidence type="ECO:0000256" key="10">
    <source>
        <dbReference type="ARBA" id="ARBA00022605"/>
    </source>
</evidence>
<dbReference type="PANTHER" id="PTHR21022">
    <property type="entry name" value="PREPHENATE DEHYDRATASE P PROTEIN"/>
    <property type="match status" value="1"/>
</dbReference>
<dbReference type="UniPathway" id="UPA00120">
    <property type="reaction ID" value="UER00203"/>
</dbReference>
<dbReference type="CDD" id="cd13630">
    <property type="entry name" value="PBP2_PDT_1"/>
    <property type="match status" value="1"/>
</dbReference>
<keyword evidence="12" id="KW-0584">Phenylalanine biosynthesis</keyword>
<keyword evidence="15" id="KW-0511">Multifunctional enzyme</keyword>
<dbReference type="InterPro" id="IPR002701">
    <property type="entry name" value="CM_II_prokaryot"/>
</dbReference>
<dbReference type="Gene3D" id="1.20.59.10">
    <property type="entry name" value="Chorismate mutase"/>
    <property type="match status" value="1"/>
</dbReference>
<dbReference type="InterPro" id="IPR001086">
    <property type="entry name" value="Preph_deHydtase"/>
</dbReference>
<dbReference type="InterPro" id="IPR045865">
    <property type="entry name" value="ACT-like_dom_sf"/>
</dbReference>
<dbReference type="RefSeq" id="WP_084282528.1">
    <property type="nucleotide sequence ID" value="NZ_FWXJ01000002.1"/>
</dbReference>
<dbReference type="Proteomes" id="UP000192708">
    <property type="component" value="Unassembled WGS sequence"/>
</dbReference>
<dbReference type="GO" id="GO:0004106">
    <property type="term" value="F:chorismate mutase activity"/>
    <property type="evidence" value="ECO:0007669"/>
    <property type="project" value="UniProtKB-EC"/>
</dbReference>
<dbReference type="EC" id="4.2.1.51" evidence="7"/>
<dbReference type="AlphaFoldDB" id="A0A1W1YB12"/>
<evidence type="ECO:0000313" key="23">
    <source>
        <dbReference type="EMBL" id="SMC33333.1"/>
    </source>
</evidence>
<evidence type="ECO:0000259" key="20">
    <source>
        <dbReference type="PROSITE" id="PS51168"/>
    </source>
</evidence>
<evidence type="ECO:0000256" key="13">
    <source>
        <dbReference type="ARBA" id="ARBA00023235"/>
    </source>
</evidence>
<keyword evidence="14" id="KW-0456">Lyase</keyword>
<dbReference type="EMBL" id="FWXJ01000002">
    <property type="protein sequence ID" value="SMC33333.1"/>
    <property type="molecule type" value="Genomic_DNA"/>
</dbReference>
<dbReference type="PROSITE" id="PS00858">
    <property type="entry name" value="PREPHENATE_DEHYDR_2"/>
    <property type="match status" value="1"/>
</dbReference>
<dbReference type="FunFam" id="3.40.190.10:FF:000029">
    <property type="entry name" value="Chorismate mutase/Prephenate dehydratase"/>
    <property type="match status" value="1"/>
</dbReference>
<dbReference type="SUPFAM" id="SSF55021">
    <property type="entry name" value="ACT-like"/>
    <property type="match status" value="1"/>
</dbReference>
<feature type="site" description="Essential for prephenate dehydratase activity" evidence="19">
    <location>
        <position position="265"/>
    </location>
</feature>
<dbReference type="Pfam" id="PF01817">
    <property type="entry name" value="CM_2"/>
    <property type="match status" value="1"/>
</dbReference>
<evidence type="ECO:0000259" key="22">
    <source>
        <dbReference type="PROSITE" id="PS51671"/>
    </source>
</evidence>
<dbReference type="InterPro" id="IPR018528">
    <property type="entry name" value="Preph_deHydtase_CS"/>
</dbReference>
<dbReference type="Pfam" id="PF01842">
    <property type="entry name" value="ACT"/>
    <property type="match status" value="1"/>
</dbReference>
<dbReference type="SMART" id="SM00830">
    <property type="entry name" value="CM_2"/>
    <property type="match status" value="1"/>
</dbReference>
<feature type="domain" description="Prephenate dehydratase" evidence="21">
    <location>
        <begin position="97"/>
        <end position="272"/>
    </location>
</feature>
<evidence type="ECO:0000256" key="4">
    <source>
        <dbReference type="ARBA" id="ARBA00004741"/>
    </source>
</evidence>
<dbReference type="FunFam" id="3.30.70.260:FF:000012">
    <property type="entry name" value="Prephenate dehydratase"/>
    <property type="match status" value="1"/>
</dbReference>
<gene>
    <name evidence="23" type="ORF">SAMN06296008_102196</name>
</gene>
<dbReference type="PIRSF" id="PIRSF001500">
    <property type="entry name" value="Chor_mut_pdt_Ppr"/>
    <property type="match status" value="1"/>
</dbReference>
<evidence type="ECO:0000313" key="24">
    <source>
        <dbReference type="Proteomes" id="UP000192708"/>
    </source>
</evidence>
<dbReference type="STRING" id="1938817.SAMN06296008_102196"/>
<dbReference type="Pfam" id="PF00800">
    <property type="entry name" value="PDT"/>
    <property type="match status" value="1"/>
</dbReference>
<comment type="pathway">
    <text evidence="4">Amino-acid biosynthesis; L-phenylalanine biosynthesis; phenylpyruvate from prephenate: step 1/1.</text>
</comment>
<dbReference type="SUPFAM" id="SSF48600">
    <property type="entry name" value="Chorismate mutase II"/>
    <property type="match status" value="1"/>
</dbReference>
<evidence type="ECO:0000256" key="16">
    <source>
        <dbReference type="ARBA" id="ARBA00031175"/>
    </source>
</evidence>
<comment type="subcellular location">
    <subcellularLocation>
        <location evidence="3">Cytoplasm</location>
    </subcellularLocation>
</comment>
<dbReference type="UniPathway" id="UPA00121">
    <property type="reaction ID" value="UER00345"/>
</dbReference>
<dbReference type="GO" id="GO:0009094">
    <property type="term" value="P:L-phenylalanine biosynthetic process"/>
    <property type="evidence" value="ECO:0007669"/>
    <property type="project" value="UniProtKB-UniPathway"/>
</dbReference>
<evidence type="ECO:0000256" key="14">
    <source>
        <dbReference type="ARBA" id="ARBA00023239"/>
    </source>
</evidence>
<dbReference type="InterPro" id="IPR036979">
    <property type="entry name" value="CM_dom_sf"/>
</dbReference>
<keyword evidence="9" id="KW-0963">Cytoplasm</keyword>
<evidence type="ECO:0000256" key="2">
    <source>
        <dbReference type="ARBA" id="ARBA00002364"/>
    </source>
</evidence>
<comment type="function">
    <text evidence="2">Catalyzes the Claisen rearrangement of chorismate to prephenate and the decarboxylation/dehydration of prephenate to phenylpyruvate.</text>
</comment>
<keyword evidence="10" id="KW-0028">Amino-acid biosynthesis</keyword>
<evidence type="ECO:0000256" key="1">
    <source>
        <dbReference type="ARBA" id="ARBA00000824"/>
    </source>
</evidence>
<keyword evidence="13" id="KW-0413">Isomerase</keyword>
<evidence type="ECO:0000256" key="11">
    <source>
        <dbReference type="ARBA" id="ARBA00023141"/>
    </source>
</evidence>
<name>A0A1W1YB12_9BURK</name>
<reference evidence="23 24" key="1">
    <citation type="submission" date="2017-04" db="EMBL/GenBank/DDBJ databases">
        <authorList>
            <person name="Afonso C.L."/>
            <person name="Miller P.J."/>
            <person name="Scott M.A."/>
            <person name="Spackman E."/>
            <person name="Goraichik I."/>
            <person name="Dimitrov K.M."/>
            <person name="Suarez D.L."/>
            <person name="Swayne D.E."/>
        </authorList>
    </citation>
    <scope>NUCLEOTIDE SEQUENCE [LARGE SCALE GENOMIC DNA]</scope>
    <source>
        <strain evidence="23 24">VK13</strain>
    </source>
</reference>
<protein>
    <recommendedName>
        <fullName evidence="8">Bifunctional chorismate mutase/prephenate dehydratase</fullName>
        <ecNumber evidence="7">4.2.1.51</ecNumber>
        <ecNumber evidence="6">5.4.99.5</ecNumber>
    </recommendedName>
    <alternativeName>
        <fullName evidence="17">Chorismate mutase-prephenate dehydratase</fullName>
    </alternativeName>
    <alternativeName>
        <fullName evidence="16">p-protein</fullName>
    </alternativeName>
</protein>
<evidence type="ECO:0000256" key="3">
    <source>
        <dbReference type="ARBA" id="ARBA00004496"/>
    </source>
</evidence>
<comment type="pathway">
    <text evidence="5">Metabolic intermediate biosynthesis; prephenate biosynthesis; prephenate from chorismate: step 1/1.</text>
</comment>
<evidence type="ECO:0000256" key="19">
    <source>
        <dbReference type="PIRSR" id="PIRSR001500-2"/>
    </source>
</evidence>
<dbReference type="OrthoDB" id="9802281at2"/>
<comment type="catalytic activity">
    <reaction evidence="18">
        <text>prephenate + H(+) = 3-phenylpyruvate + CO2 + H2O</text>
        <dbReference type="Rhea" id="RHEA:21648"/>
        <dbReference type="ChEBI" id="CHEBI:15377"/>
        <dbReference type="ChEBI" id="CHEBI:15378"/>
        <dbReference type="ChEBI" id="CHEBI:16526"/>
        <dbReference type="ChEBI" id="CHEBI:18005"/>
        <dbReference type="ChEBI" id="CHEBI:29934"/>
        <dbReference type="EC" id="4.2.1.51"/>
    </reaction>
</comment>
<dbReference type="CDD" id="cd04905">
    <property type="entry name" value="ACT_CM-PDT"/>
    <property type="match status" value="1"/>
</dbReference>
<dbReference type="PROSITE" id="PS51168">
    <property type="entry name" value="CHORISMATE_MUT_2"/>
    <property type="match status" value="1"/>
</dbReference>
<dbReference type="InterPro" id="IPR036263">
    <property type="entry name" value="Chorismate_II_sf"/>
</dbReference>
<evidence type="ECO:0000256" key="15">
    <source>
        <dbReference type="ARBA" id="ARBA00023268"/>
    </source>
</evidence>
<dbReference type="NCBIfam" id="TIGR01807">
    <property type="entry name" value="CM_P2"/>
    <property type="match status" value="1"/>
</dbReference>
<evidence type="ECO:0000256" key="7">
    <source>
        <dbReference type="ARBA" id="ARBA00013147"/>
    </source>
</evidence>
<dbReference type="Gene3D" id="3.30.70.260">
    <property type="match status" value="1"/>
</dbReference>
<dbReference type="EC" id="5.4.99.5" evidence="6"/>
<comment type="catalytic activity">
    <reaction evidence="1">
        <text>chorismate = prephenate</text>
        <dbReference type="Rhea" id="RHEA:13897"/>
        <dbReference type="ChEBI" id="CHEBI:29748"/>
        <dbReference type="ChEBI" id="CHEBI:29934"/>
        <dbReference type="EC" id="5.4.99.5"/>
    </reaction>
</comment>
<evidence type="ECO:0000256" key="17">
    <source>
        <dbReference type="ARBA" id="ARBA00031520"/>
    </source>
</evidence>
<dbReference type="PROSITE" id="PS00857">
    <property type="entry name" value="PREPHENATE_DEHYDR_1"/>
    <property type="match status" value="1"/>
</dbReference>
<feature type="domain" description="ACT" evidence="22">
    <location>
        <begin position="284"/>
        <end position="361"/>
    </location>
</feature>
<dbReference type="PROSITE" id="PS51671">
    <property type="entry name" value="ACT"/>
    <property type="match status" value="1"/>
</dbReference>
<keyword evidence="24" id="KW-1185">Reference proteome</keyword>
<dbReference type="GO" id="GO:0004664">
    <property type="term" value="F:prephenate dehydratase activity"/>
    <property type="evidence" value="ECO:0007669"/>
    <property type="project" value="UniProtKB-EC"/>
</dbReference>
<proteinExistence type="predicted"/>
<accession>A0A1W1YB12</accession>
<dbReference type="InterPro" id="IPR008242">
    <property type="entry name" value="Chor_mutase/pphenate_deHydtase"/>
</dbReference>
<sequence length="370" mass="40563">MNDDLKDQEEQRLLPLRNQIDAVDQEIIRLLSERAKIALAVGAVKHEYGSPVFRPEREKQVLEKLALRNPGPLKTKGLQAIWQEVMSACRDIEGSISVAYLGPAGTFSEEATLQFFGKSIQLVPCSSLDEVFQQVENETVQYGVLPIENSSEGVISRTLDLLLESNVIISGEIAIPIKHSLLSLSGTLEGVTEVSAHAQALAQCQQWLTVNVPLLQRQAVSSNAEAAKQAALHPHQAAIASASAANQYGLKIVQQGIQDDAHNRTRFIVVGKQACLPSGHDQTSLILSVANQPGAVYQMLAPLAKHGVSMTRFESRPARKGTWEYHFYVDIDGHQKDEKVVDALQELQQTTAFFKCLGSYPKSSPTHKNV</sequence>
<evidence type="ECO:0000256" key="8">
    <source>
        <dbReference type="ARBA" id="ARBA00014401"/>
    </source>
</evidence>
<feature type="domain" description="Chorismate mutase" evidence="20">
    <location>
        <begin position="7"/>
        <end position="97"/>
    </location>
</feature>
<dbReference type="InterPro" id="IPR010957">
    <property type="entry name" value="G/b/e-P-prot_chorismate_mutase"/>
</dbReference>
<evidence type="ECO:0000256" key="12">
    <source>
        <dbReference type="ARBA" id="ARBA00023222"/>
    </source>
</evidence>
<dbReference type="PANTHER" id="PTHR21022:SF19">
    <property type="entry name" value="PREPHENATE DEHYDRATASE-RELATED"/>
    <property type="match status" value="1"/>
</dbReference>
<evidence type="ECO:0000256" key="6">
    <source>
        <dbReference type="ARBA" id="ARBA00012404"/>
    </source>
</evidence>
<dbReference type="SUPFAM" id="SSF53850">
    <property type="entry name" value="Periplasmic binding protein-like II"/>
    <property type="match status" value="1"/>
</dbReference>
<dbReference type="GO" id="GO:0046417">
    <property type="term" value="P:chorismate metabolic process"/>
    <property type="evidence" value="ECO:0007669"/>
    <property type="project" value="InterPro"/>
</dbReference>